<dbReference type="Pfam" id="PF00698">
    <property type="entry name" value="Acyl_transf_1"/>
    <property type="match status" value="1"/>
</dbReference>
<dbReference type="Ensembl" id="ENSOCUT00000023770.3">
    <property type="protein sequence ID" value="ENSOCUP00000021054.2"/>
    <property type="gene ID" value="ENSOCUG00000015843.4"/>
</dbReference>
<dbReference type="FunFam" id="3.30.70.250:FF:000005">
    <property type="entry name" value="Malonyl-CoA-acyl carrier protein transacylase, mitochondrial"/>
    <property type="match status" value="1"/>
</dbReference>
<evidence type="ECO:0000256" key="3">
    <source>
        <dbReference type="ARBA" id="ARBA00013258"/>
    </source>
</evidence>
<dbReference type="AlphaFoldDB" id="G1TVH0"/>
<evidence type="ECO:0000256" key="11">
    <source>
        <dbReference type="ARBA" id="ARBA00048404"/>
    </source>
</evidence>
<dbReference type="STRING" id="9986.ENSOCUP00000021054"/>
<reference evidence="18" key="2">
    <citation type="submission" date="2025-08" db="UniProtKB">
        <authorList>
            <consortium name="Ensembl"/>
        </authorList>
    </citation>
    <scope>IDENTIFICATION</scope>
    <source>
        <strain evidence="18">Thorbecke</strain>
    </source>
</reference>
<dbReference type="PaxDb" id="9986-ENSOCUP00000021054"/>
<keyword evidence="7" id="KW-0809">Transit peptide</keyword>
<accession>G1TVH0</accession>
<dbReference type="HOGENOM" id="CLU_030558_2_1_1"/>
<dbReference type="GO" id="GO:0005739">
    <property type="term" value="C:mitochondrion"/>
    <property type="evidence" value="ECO:0007669"/>
    <property type="project" value="UniProtKB-SubCell"/>
</dbReference>
<evidence type="ECO:0000256" key="8">
    <source>
        <dbReference type="ARBA" id="ARBA00023098"/>
    </source>
</evidence>
<evidence type="ECO:0000256" key="1">
    <source>
        <dbReference type="ARBA" id="ARBA00004173"/>
    </source>
</evidence>
<proteinExistence type="inferred from homology"/>
<sequence>MSVRVARAAWARGWGAGWHRGATSVAGPPSGAVDVAELLRDATAAEEPRAAAARREPGRCSVLLFPGQGSQLVGMGRGLLGFPRVRELYDAASRVLGYDLLALSLHGPQEDLDRTVHCQPAIFVASLAAVEKLHHLQPEVIENCVAAAGFSVGEFAALVFAGAMDFSEGLYAVKIRAEAMQEASEAVPSGMLSVLGQRQSKFPLACADAREHCRSLGIEEPVCEVSNYLFPDCRVVAGHLEALHFLQRNAARYHFRRTKMLPVSGGFHTRLMEPALEPLAQALKTVDIKKPLVSVHSNVTGHRPGSPTALWTCCGPARTPAQTPWRPCGDRQSLWWAVPASSLASCGGGVWRVMVCQVLWMPCREAHTRVGLHTPSLSPLQKCLSARAAAMLLVGEPRLKAGQRPRGSSMPAAHQSLGPESRRPYGPSAARDSRESKSQSVWWWRAVALGPAPGGDAASQCRAVGR</sequence>
<protein>
    <recommendedName>
        <fullName evidence="13">Malonyl-CoA-acyl carrier protein transacylase, mitochondrial</fullName>
        <ecNumber evidence="3">2.3.1.39</ecNumber>
    </recommendedName>
    <alternativeName>
        <fullName evidence="15">Mitochondrial malonyltransferase</fullName>
    </alternativeName>
    <alternativeName>
        <fullName evidence="14">[Acyl-carrier-protein] malonyltransferase</fullName>
    </alternativeName>
</protein>
<dbReference type="InParanoid" id="G1TVH0"/>
<dbReference type="Proteomes" id="UP000001811">
    <property type="component" value="Unplaced"/>
</dbReference>
<dbReference type="UniPathway" id="UPA00094"/>
<evidence type="ECO:0000256" key="2">
    <source>
        <dbReference type="ARBA" id="ARBA00005194"/>
    </source>
</evidence>
<evidence type="ECO:0000256" key="5">
    <source>
        <dbReference type="ARBA" id="ARBA00022679"/>
    </source>
</evidence>
<evidence type="ECO:0000259" key="17">
    <source>
        <dbReference type="SMART" id="SM00827"/>
    </source>
</evidence>
<dbReference type="GO" id="GO:0004314">
    <property type="term" value="F:[acyl-carrier-protein] S-malonyltransferase activity"/>
    <property type="evidence" value="ECO:0007669"/>
    <property type="project" value="UniProtKB-EC"/>
</dbReference>
<dbReference type="eggNOG" id="KOG2926">
    <property type="taxonomic scope" value="Eukaryota"/>
</dbReference>
<keyword evidence="6" id="KW-0276">Fatty acid metabolism</keyword>
<gene>
    <name evidence="18" type="primary">MCAT</name>
</gene>
<dbReference type="InterPro" id="IPR014043">
    <property type="entry name" value="Acyl_transferase_dom"/>
</dbReference>
<dbReference type="PANTHER" id="PTHR47170:SF2">
    <property type="entry name" value="MALONYL-COA:ACP TRANSACYLASE (MAT) DOMAIN-CONTAINING PROTEIN"/>
    <property type="match status" value="1"/>
</dbReference>
<feature type="domain" description="Malonyl-CoA:ACP transacylase (MAT)" evidence="17">
    <location>
        <begin position="64"/>
        <end position="343"/>
    </location>
</feature>
<name>G1TVH0_RABIT</name>
<dbReference type="GeneTree" id="ENSGT00390000013715"/>
<dbReference type="SUPFAM" id="SSF55048">
    <property type="entry name" value="Probable ACP-binding domain of malonyl-CoA ACP transacylase"/>
    <property type="match status" value="1"/>
</dbReference>
<feature type="region of interest" description="Disordered" evidence="16">
    <location>
        <begin position="400"/>
        <end position="438"/>
    </location>
</feature>
<dbReference type="SMART" id="SM00827">
    <property type="entry name" value="PKS_AT"/>
    <property type="match status" value="1"/>
</dbReference>
<dbReference type="Gene3D" id="3.30.70.250">
    <property type="entry name" value="Malonyl-CoA ACP transacylase, ACP-binding"/>
    <property type="match status" value="1"/>
</dbReference>
<dbReference type="SUPFAM" id="SSF52151">
    <property type="entry name" value="FabD/lysophospholipase-like"/>
    <property type="match status" value="1"/>
</dbReference>
<dbReference type="EC" id="2.3.1.39" evidence="3"/>
<evidence type="ECO:0000313" key="19">
    <source>
        <dbReference type="Proteomes" id="UP000001811"/>
    </source>
</evidence>
<reference evidence="18" key="3">
    <citation type="submission" date="2025-09" db="UniProtKB">
        <authorList>
            <consortium name="Ensembl"/>
        </authorList>
    </citation>
    <scope>IDENTIFICATION</scope>
    <source>
        <strain evidence="18">Thorbecke</strain>
    </source>
</reference>
<dbReference type="GO" id="GO:0006633">
    <property type="term" value="P:fatty acid biosynthetic process"/>
    <property type="evidence" value="ECO:0007669"/>
    <property type="project" value="UniProtKB-UniPathway"/>
</dbReference>
<evidence type="ECO:0000256" key="10">
    <source>
        <dbReference type="ARBA" id="ARBA00023160"/>
    </source>
</evidence>
<dbReference type="SMR" id="G1TVH0"/>
<evidence type="ECO:0000256" key="16">
    <source>
        <dbReference type="SAM" id="MobiDB-lite"/>
    </source>
</evidence>
<evidence type="ECO:0000256" key="6">
    <source>
        <dbReference type="ARBA" id="ARBA00022832"/>
    </source>
</evidence>
<comment type="subcellular location">
    <subcellularLocation>
        <location evidence="1">Mitochondrion</location>
    </subcellularLocation>
</comment>
<dbReference type="InterPro" id="IPR001227">
    <property type="entry name" value="Ac_transferase_dom_sf"/>
</dbReference>
<evidence type="ECO:0000256" key="7">
    <source>
        <dbReference type="ARBA" id="ARBA00022946"/>
    </source>
</evidence>
<comment type="pathway">
    <text evidence="2">Lipid metabolism; fatty acid biosynthesis.</text>
</comment>
<evidence type="ECO:0000313" key="18">
    <source>
        <dbReference type="Ensembl" id="ENSOCUP00000021054.2"/>
    </source>
</evidence>
<keyword evidence="9" id="KW-0496">Mitochondrion</keyword>
<reference evidence="18 19" key="1">
    <citation type="journal article" date="2011" name="Nature">
        <title>A high-resolution map of human evolutionary constraint using 29 mammals.</title>
        <authorList>
            <person name="Lindblad-Toh K."/>
            <person name="Garber M."/>
            <person name="Zuk O."/>
            <person name="Lin M.F."/>
            <person name="Parker B.J."/>
            <person name="Washietl S."/>
            <person name="Kheradpour P."/>
            <person name="Ernst J."/>
            <person name="Jordan G."/>
            <person name="Mauceli E."/>
            <person name="Ward L.D."/>
            <person name="Lowe C.B."/>
            <person name="Holloway A.K."/>
            <person name="Clamp M."/>
            <person name="Gnerre S."/>
            <person name="Alfoldi J."/>
            <person name="Beal K."/>
            <person name="Chang J."/>
            <person name="Clawson H."/>
            <person name="Cuff J."/>
            <person name="Di Palma F."/>
            <person name="Fitzgerald S."/>
            <person name="Flicek P."/>
            <person name="Guttman M."/>
            <person name="Hubisz M.J."/>
            <person name="Jaffe D.B."/>
            <person name="Jungreis I."/>
            <person name="Kent W.J."/>
            <person name="Kostka D."/>
            <person name="Lara M."/>
            <person name="Martins A.L."/>
            <person name="Massingham T."/>
            <person name="Moltke I."/>
            <person name="Raney B.J."/>
            <person name="Rasmussen M.D."/>
            <person name="Robinson J."/>
            <person name="Stark A."/>
            <person name="Vilella A.J."/>
            <person name="Wen J."/>
            <person name="Xie X."/>
            <person name="Zody M.C."/>
            <person name="Baldwin J."/>
            <person name="Bloom T."/>
            <person name="Chin C.W."/>
            <person name="Heiman D."/>
            <person name="Nicol R."/>
            <person name="Nusbaum C."/>
            <person name="Young S."/>
            <person name="Wilkinson J."/>
            <person name="Worley K.C."/>
            <person name="Kovar C.L."/>
            <person name="Muzny D.M."/>
            <person name="Gibbs R.A."/>
            <person name="Cree A."/>
            <person name="Dihn H.H."/>
            <person name="Fowler G."/>
            <person name="Jhangiani S."/>
            <person name="Joshi V."/>
            <person name="Lee S."/>
            <person name="Lewis L.R."/>
            <person name="Nazareth L.V."/>
            <person name="Okwuonu G."/>
            <person name="Santibanez J."/>
            <person name="Warren W.C."/>
            <person name="Mardis E.R."/>
            <person name="Weinstock G.M."/>
            <person name="Wilson R.K."/>
            <person name="Delehaunty K."/>
            <person name="Dooling D."/>
            <person name="Fronik C."/>
            <person name="Fulton L."/>
            <person name="Fulton B."/>
            <person name="Graves T."/>
            <person name="Minx P."/>
            <person name="Sodergren E."/>
            <person name="Birney E."/>
            <person name="Margulies E.H."/>
            <person name="Herrero J."/>
            <person name="Green E.D."/>
            <person name="Haussler D."/>
            <person name="Siepel A."/>
            <person name="Goldman N."/>
            <person name="Pollard K.S."/>
            <person name="Pedersen J.S."/>
            <person name="Lander E.S."/>
            <person name="Kellis M."/>
        </authorList>
    </citation>
    <scope>NUCLEOTIDE SEQUENCE [LARGE SCALE GENOMIC DNA]</scope>
    <source>
        <strain evidence="19">Thorbecke</strain>
    </source>
</reference>
<comment type="catalytic activity">
    <reaction evidence="11">
        <text>holo-[ACP] + malonyl-CoA = malonyl-[ACP] + CoA</text>
        <dbReference type="Rhea" id="RHEA:41792"/>
        <dbReference type="Rhea" id="RHEA-COMP:9623"/>
        <dbReference type="Rhea" id="RHEA-COMP:9685"/>
        <dbReference type="ChEBI" id="CHEBI:57287"/>
        <dbReference type="ChEBI" id="CHEBI:57384"/>
        <dbReference type="ChEBI" id="CHEBI:64479"/>
        <dbReference type="ChEBI" id="CHEBI:78449"/>
        <dbReference type="EC" id="2.3.1.39"/>
    </reaction>
    <physiologicalReaction direction="left-to-right" evidence="11">
        <dbReference type="Rhea" id="RHEA:41793"/>
    </physiologicalReaction>
</comment>
<dbReference type="InterPro" id="IPR052760">
    <property type="entry name" value="Mitochondrial_malonyltrans"/>
</dbReference>
<dbReference type="InterPro" id="IPR016036">
    <property type="entry name" value="Malonyl_transacylase_ACP-bd"/>
</dbReference>
<dbReference type="GO" id="GO:0180026">
    <property type="term" value="P:mitochondrial small ribosomal subunit assembly"/>
    <property type="evidence" value="ECO:0007669"/>
    <property type="project" value="Ensembl"/>
</dbReference>
<dbReference type="PANTHER" id="PTHR47170">
    <property type="entry name" value="MALONYL-COA ACP TRANSACYLASE, ACP-BINDING"/>
    <property type="match status" value="1"/>
</dbReference>
<evidence type="ECO:0000256" key="9">
    <source>
        <dbReference type="ARBA" id="ARBA00023128"/>
    </source>
</evidence>
<keyword evidence="5" id="KW-0808">Transferase</keyword>
<keyword evidence="8" id="KW-0443">Lipid metabolism</keyword>
<evidence type="ECO:0000256" key="15">
    <source>
        <dbReference type="ARBA" id="ARBA00083656"/>
    </source>
</evidence>
<keyword evidence="19" id="KW-1185">Reference proteome</keyword>
<evidence type="ECO:0000256" key="13">
    <source>
        <dbReference type="ARBA" id="ARBA00069490"/>
    </source>
</evidence>
<dbReference type="Gene3D" id="3.40.366.10">
    <property type="entry name" value="Malonyl-Coenzyme A Acyl Carrier Protein, domain 2"/>
    <property type="match status" value="1"/>
</dbReference>
<dbReference type="Bgee" id="ENSOCUG00000015843">
    <property type="expression patterns" value="Expressed in heart and 17 other cell types or tissues"/>
</dbReference>
<organism evidence="18 19">
    <name type="scientific">Oryctolagus cuniculus</name>
    <name type="common">Rabbit</name>
    <dbReference type="NCBI Taxonomy" id="9986"/>
    <lineage>
        <taxon>Eukaryota</taxon>
        <taxon>Metazoa</taxon>
        <taxon>Chordata</taxon>
        <taxon>Craniata</taxon>
        <taxon>Vertebrata</taxon>
        <taxon>Euteleostomi</taxon>
        <taxon>Mammalia</taxon>
        <taxon>Eutheria</taxon>
        <taxon>Euarchontoglires</taxon>
        <taxon>Glires</taxon>
        <taxon>Lagomorpha</taxon>
        <taxon>Leporidae</taxon>
        <taxon>Oryctolagus</taxon>
    </lineage>
</organism>
<keyword evidence="4" id="KW-0444">Lipid biosynthesis</keyword>
<evidence type="ECO:0000256" key="14">
    <source>
        <dbReference type="ARBA" id="ARBA00077751"/>
    </source>
</evidence>
<evidence type="ECO:0000256" key="12">
    <source>
        <dbReference type="ARBA" id="ARBA00061523"/>
    </source>
</evidence>
<comment type="similarity">
    <text evidence="12">Belongs to the type II malonyltransferase family.</text>
</comment>
<keyword evidence="10" id="KW-0275">Fatty acid biosynthesis</keyword>
<dbReference type="FunCoup" id="G1TVH0">
    <property type="interactions" value="1163"/>
</dbReference>
<dbReference type="InterPro" id="IPR016035">
    <property type="entry name" value="Acyl_Trfase/lysoPLipase"/>
</dbReference>
<evidence type="ECO:0000256" key="4">
    <source>
        <dbReference type="ARBA" id="ARBA00022516"/>
    </source>
</evidence>